<accession>A0A0Q2QUQ4</accession>
<protein>
    <submittedName>
        <fullName evidence="1">Uncharacterized protein</fullName>
    </submittedName>
</protein>
<name>A0A0Q2QUQ4_VIBFU</name>
<evidence type="ECO:0000313" key="2">
    <source>
        <dbReference type="Proteomes" id="UP000051221"/>
    </source>
</evidence>
<reference evidence="1 2" key="1">
    <citation type="submission" date="2015-08" db="EMBL/GenBank/DDBJ databases">
        <title>Antibacterial properties of a collection of Vibrionaceae strains.</title>
        <authorList>
            <person name="Giubergia S."/>
        </authorList>
    </citation>
    <scope>NUCLEOTIDE SEQUENCE [LARGE SCALE GENOMIC DNA]</scope>
    <source>
        <strain evidence="1 2">S0821</strain>
    </source>
</reference>
<dbReference type="RefSeq" id="WP_055467098.1">
    <property type="nucleotide sequence ID" value="NZ_LKHS01000028.1"/>
</dbReference>
<dbReference type="Proteomes" id="UP000051221">
    <property type="component" value="Unassembled WGS sequence"/>
</dbReference>
<dbReference type="AlphaFoldDB" id="A0A0Q2QUQ4"/>
<proteinExistence type="predicted"/>
<keyword evidence="2" id="KW-1185">Reference proteome</keyword>
<dbReference type="InParanoid" id="A0A0Q2QUQ4"/>
<comment type="caution">
    <text evidence="1">The sequence shown here is derived from an EMBL/GenBank/DDBJ whole genome shotgun (WGS) entry which is preliminary data.</text>
</comment>
<gene>
    <name evidence="1" type="ORF">AMR76_20910</name>
</gene>
<organism evidence="1 2">
    <name type="scientific">Vibrio furnissii</name>
    <dbReference type="NCBI Taxonomy" id="29494"/>
    <lineage>
        <taxon>Bacteria</taxon>
        <taxon>Pseudomonadati</taxon>
        <taxon>Pseudomonadota</taxon>
        <taxon>Gammaproteobacteria</taxon>
        <taxon>Vibrionales</taxon>
        <taxon>Vibrionaceae</taxon>
        <taxon>Vibrio</taxon>
    </lineage>
</organism>
<dbReference type="EMBL" id="LKHS01000028">
    <property type="protein sequence ID" value="KQH83773.1"/>
    <property type="molecule type" value="Genomic_DNA"/>
</dbReference>
<sequence length="82" mass="9609">MDKHPPSLRRTLSVLLLQLITKGGHYLYAQYQKARDEVKEHSDHDLFEIVRSCSSTQALRWAAVRELLGRGYLLKDIRQEMQ</sequence>
<evidence type="ECO:0000313" key="1">
    <source>
        <dbReference type="EMBL" id="KQH83773.1"/>
    </source>
</evidence>